<name>A0A915DAC6_9BILA</name>
<dbReference type="InterPro" id="IPR019422">
    <property type="entry name" value="7TM_GPCR_serpentine_rcpt_Srh"/>
</dbReference>
<evidence type="ECO:0000313" key="2">
    <source>
        <dbReference type="Proteomes" id="UP000887574"/>
    </source>
</evidence>
<accession>A0A915DAC6</accession>
<feature type="transmembrane region" description="Helical" evidence="1">
    <location>
        <begin position="253"/>
        <end position="272"/>
    </location>
</feature>
<feature type="transmembrane region" description="Helical" evidence="1">
    <location>
        <begin position="20"/>
        <end position="39"/>
    </location>
</feature>
<feature type="transmembrane region" description="Helical" evidence="1">
    <location>
        <begin position="59"/>
        <end position="81"/>
    </location>
</feature>
<proteinExistence type="predicted"/>
<protein>
    <submittedName>
        <fullName evidence="3">Amino acid transporter transmembrane domain-containing protein</fullName>
    </submittedName>
</protein>
<evidence type="ECO:0000313" key="3">
    <source>
        <dbReference type="WBParaSite" id="jg17537"/>
    </source>
</evidence>
<sequence>MYVCFIIIYASPATMKTYRFFLIFYAFWDFLLTFGLGVLVKPEMISPTLSYINGFGKAFGPSGGNISIAYCVFCGAGIILVQDNALLYRLAAVQPNEKSVCFLAANNHSSSSDNTNDRAVPYSSLGHGFDIRRVDVCISRVDEILRVVDHIVLISLWQISDTVVTSPTVCHNRSSKKDNPQKDQSFQAQCLSDCYYTTLYCAELPFACTSSASVLSRSRSGSSSSSSDEDDLQFALEPTSKFIYQIKTASPDWVSTVACLCYLISILGVFTYRSNMF</sequence>
<dbReference type="Proteomes" id="UP000887574">
    <property type="component" value="Unplaced"/>
</dbReference>
<dbReference type="WBParaSite" id="jg17537">
    <property type="protein sequence ID" value="jg17537"/>
    <property type="gene ID" value="jg17537"/>
</dbReference>
<keyword evidence="1" id="KW-1133">Transmembrane helix</keyword>
<keyword evidence="1" id="KW-0812">Transmembrane</keyword>
<evidence type="ECO:0000256" key="1">
    <source>
        <dbReference type="SAM" id="Phobius"/>
    </source>
</evidence>
<dbReference type="Pfam" id="PF10318">
    <property type="entry name" value="7TM_GPCR_Srh"/>
    <property type="match status" value="1"/>
</dbReference>
<dbReference type="AlphaFoldDB" id="A0A915DAC6"/>
<organism evidence="2 3">
    <name type="scientific">Ditylenchus dipsaci</name>
    <dbReference type="NCBI Taxonomy" id="166011"/>
    <lineage>
        <taxon>Eukaryota</taxon>
        <taxon>Metazoa</taxon>
        <taxon>Ecdysozoa</taxon>
        <taxon>Nematoda</taxon>
        <taxon>Chromadorea</taxon>
        <taxon>Rhabditida</taxon>
        <taxon>Tylenchina</taxon>
        <taxon>Tylenchomorpha</taxon>
        <taxon>Sphaerularioidea</taxon>
        <taxon>Anguinidae</taxon>
        <taxon>Anguininae</taxon>
        <taxon>Ditylenchus</taxon>
    </lineage>
</organism>
<keyword evidence="1" id="KW-0472">Membrane</keyword>
<reference evidence="3" key="1">
    <citation type="submission" date="2022-11" db="UniProtKB">
        <authorList>
            <consortium name="WormBaseParasite"/>
        </authorList>
    </citation>
    <scope>IDENTIFICATION</scope>
</reference>
<keyword evidence="2" id="KW-1185">Reference proteome</keyword>